<proteinExistence type="predicted"/>
<feature type="region of interest" description="Disordered" evidence="1">
    <location>
        <begin position="46"/>
        <end position="65"/>
    </location>
</feature>
<protein>
    <submittedName>
        <fullName evidence="2">Uncharacterized protein</fullName>
    </submittedName>
</protein>
<accession>A0A918AAR2</accession>
<evidence type="ECO:0000313" key="3">
    <source>
        <dbReference type="Proteomes" id="UP000660745"/>
    </source>
</evidence>
<comment type="caution">
    <text evidence="2">The sequence shown here is derived from an EMBL/GenBank/DDBJ whole genome shotgun (WGS) entry which is preliminary data.</text>
</comment>
<reference evidence="2" key="2">
    <citation type="submission" date="2020-09" db="EMBL/GenBank/DDBJ databases">
        <authorList>
            <person name="Sun Q."/>
            <person name="Zhou Y."/>
        </authorList>
    </citation>
    <scope>NUCLEOTIDE SEQUENCE</scope>
    <source>
        <strain evidence="2">CGMCC 4.7430</strain>
    </source>
</reference>
<sequence>MSEVGLGVGAGVAESAAVEDGSGTESPDWHAVTAIAAETSTAINGITLPELGESPLTDQPLAYGN</sequence>
<evidence type="ECO:0000256" key="1">
    <source>
        <dbReference type="SAM" id="MobiDB-lite"/>
    </source>
</evidence>
<gene>
    <name evidence="2" type="ORF">GCM10012278_68780</name>
</gene>
<evidence type="ECO:0000313" key="2">
    <source>
        <dbReference type="EMBL" id="GGP14148.1"/>
    </source>
</evidence>
<dbReference type="Proteomes" id="UP000660745">
    <property type="component" value="Unassembled WGS sequence"/>
</dbReference>
<name>A0A918AAR2_9ACTN</name>
<dbReference type="EMBL" id="BMNK01000015">
    <property type="protein sequence ID" value="GGP14148.1"/>
    <property type="molecule type" value="Genomic_DNA"/>
</dbReference>
<dbReference type="AlphaFoldDB" id="A0A918AAR2"/>
<organism evidence="2 3">
    <name type="scientific">Nonomuraea glycinis</name>
    <dbReference type="NCBI Taxonomy" id="2047744"/>
    <lineage>
        <taxon>Bacteria</taxon>
        <taxon>Bacillati</taxon>
        <taxon>Actinomycetota</taxon>
        <taxon>Actinomycetes</taxon>
        <taxon>Streptosporangiales</taxon>
        <taxon>Streptosporangiaceae</taxon>
        <taxon>Nonomuraea</taxon>
    </lineage>
</organism>
<reference evidence="2" key="1">
    <citation type="journal article" date="2014" name="Int. J. Syst. Evol. Microbiol.">
        <title>Complete genome sequence of Corynebacterium casei LMG S-19264T (=DSM 44701T), isolated from a smear-ripened cheese.</title>
        <authorList>
            <consortium name="US DOE Joint Genome Institute (JGI-PGF)"/>
            <person name="Walter F."/>
            <person name="Albersmeier A."/>
            <person name="Kalinowski J."/>
            <person name="Ruckert C."/>
        </authorList>
    </citation>
    <scope>NUCLEOTIDE SEQUENCE</scope>
    <source>
        <strain evidence="2">CGMCC 4.7430</strain>
    </source>
</reference>
<keyword evidence="3" id="KW-1185">Reference proteome</keyword>